<dbReference type="EMBL" id="BT093247">
    <property type="protein sequence ID" value="ACU17628.1"/>
    <property type="molecule type" value="mRNA"/>
</dbReference>
<proteinExistence type="evidence at transcript level"/>
<name>C6T726_SOYBN</name>
<reference evidence="1" key="1">
    <citation type="submission" date="2009-08" db="EMBL/GenBank/DDBJ databases">
        <authorList>
            <person name="Cheung F."/>
            <person name="Xiao Y."/>
            <person name="Chan A."/>
            <person name="Moskal W."/>
            <person name="Town C.D."/>
        </authorList>
    </citation>
    <scope>NUCLEOTIDE SEQUENCE</scope>
</reference>
<sequence>MYCINRLKDFGSATAILLVLLLYLVQQICTFSRKESVLYGRTLLTAMVVNGLYDSKRLSLAVFGRTCTKHSFQRGYIECLESQCFRPSRCNGSERFNQTSLKASSQLCYGVQAP</sequence>
<evidence type="ECO:0000313" key="1">
    <source>
        <dbReference type="EMBL" id="ACU17628.1"/>
    </source>
</evidence>
<accession>C6T726</accession>
<dbReference type="AlphaFoldDB" id="C6T726"/>
<organism evidence="1">
    <name type="scientific">Glycine max</name>
    <name type="common">Soybean</name>
    <name type="synonym">Glycine hispida</name>
    <dbReference type="NCBI Taxonomy" id="3847"/>
    <lineage>
        <taxon>Eukaryota</taxon>
        <taxon>Viridiplantae</taxon>
        <taxon>Streptophyta</taxon>
        <taxon>Embryophyta</taxon>
        <taxon>Tracheophyta</taxon>
        <taxon>Spermatophyta</taxon>
        <taxon>Magnoliopsida</taxon>
        <taxon>eudicotyledons</taxon>
        <taxon>Gunneridae</taxon>
        <taxon>Pentapetalae</taxon>
        <taxon>rosids</taxon>
        <taxon>fabids</taxon>
        <taxon>Fabales</taxon>
        <taxon>Fabaceae</taxon>
        <taxon>Papilionoideae</taxon>
        <taxon>50 kb inversion clade</taxon>
        <taxon>NPAAA clade</taxon>
        <taxon>indigoferoid/millettioid clade</taxon>
        <taxon>Phaseoleae</taxon>
        <taxon>Glycine</taxon>
        <taxon>Glycine subgen. Soja</taxon>
    </lineage>
</organism>
<protein>
    <submittedName>
        <fullName evidence="1">Uncharacterized protein</fullName>
    </submittedName>
</protein>